<reference evidence="1 2" key="1">
    <citation type="submission" date="2017-03" db="EMBL/GenBank/DDBJ databases">
        <title>Genome analysis of strain PAMC 26577.</title>
        <authorList>
            <person name="Oh H.-M."/>
            <person name="Yang J.-A."/>
        </authorList>
    </citation>
    <scope>NUCLEOTIDE SEQUENCE [LARGE SCALE GENOMIC DNA]</scope>
    <source>
        <strain evidence="1 2">PAMC 26577</strain>
    </source>
</reference>
<proteinExistence type="predicted"/>
<sequence>MSAFLEAVWRGAYRLLDALVGKVFKRESCHRLRALMVKAVRRTCLSDAQIMGFFMRSRGASFLRTYPAT</sequence>
<comment type="caution">
    <text evidence="1">The sequence shown here is derived from an EMBL/GenBank/DDBJ whole genome shotgun (WGS) entry which is preliminary data.</text>
</comment>
<organism evidence="1 2">
    <name type="scientific">Caballeronia sordidicola</name>
    <name type="common">Burkholderia sordidicola</name>
    <dbReference type="NCBI Taxonomy" id="196367"/>
    <lineage>
        <taxon>Bacteria</taxon>
        <taxon>Pseudomonadati</taxon>
        <taxon>Pseudomonadota</taxon>
        <taxon>Betaproteobacteria</taxon>
        <taxon>Burkholderiales</taxon>
        <taxon>Burkholderiaceae</taxon>
        <taxon>Caballeronia</taxon>
    </lineage>
</organism>
<accession>A0A242N6J5</accession>
<protein>
    <submittedName>
        <fullName evidence="1">Uncharacterized protein</fullName>
    </submittedName>
</protein>
<dbReference type="EMBL" id="NBTZ01000014">
    <property type="protein sequence ID" value="OTP79203.1"/>
    <property type="molecule type" value="Genomic_DNA"/>
</dbReference>
<evidence type="ECO:0000313" key="1">
    <source>
        <dbReference type="EMBL" id="OTP79203.1"/>
    </source>
</evidence>
<name>A0A242N6J5_CABSO</name>
<gene>
    <name evidence="1" type="ORF">PAMC26577_02250</name>
</gene>
<dbReference type="Proteomes" id="UP000195221">
    <property type="component" value="Unassembled WGS sequence"/>
</dbReference>
<dbReference type="AlphaFoldDB" id="A0A242N6J5"/>
<evidence type="ECO:0000313" key="2">
    <source>
        <dbReference type="Proteomes" id="UP000195221"/>
    </source>
</evidence>